<keyword evidence="1" id="KW-0175">Coiled coil</keyword>
<feature type="compositionally biased region" description="Polar residues" evidence="2">
    <location>
        <begin position="155"/>
        <end position="169"/>
    </location>
</feature>
<accession>A0A269XP82</accession>
<organism evidence="3 4">
    <name type="scientific">Acetobacter fabarum</name>
    <dbReference type="NCBI Taxonomy" id="483199"/>
    <lineage>
        <taxon>Bacteria</taxon>
        <taxon>Pseudomonadati</taxon>
        <taxon>Pseudomonadota</taxon>
        <taxon>Alphaproteobacteria</taxon>
        <taxon>Acetobacterales</taxon>
        <taxon>Acetobacteraceae</taxon>
        <taxon>Acetobacter</taxon>
    </lineage>
</organism>
<dbReference type="RefSeq" id="WP_095350570.1">
    <property type="nucleotide sequence ID" value="NZ_NCXK01000059.1"/>
</dbReference>
<feature type="coiled-coil region" evidence="1">
    <location>
        <begin position="94"/>
        <end position="121"/>
    </location>
</feature>
<reference evidence="3 4" key="1">
    <citation type="submission" date="2017-04" db="EMBL/GenBank/DDBJ databases">
        <title>Kefir bacterial isolates.</title>
        <authorList>
            <person name="Kim Y."/>
            <person name="Blasche S."/>
            <person name="Patil K.R."/>
        </authorList>
    </citation>
    <scope>NUCLEOTIDE SEQUENCE [LARGE SCALE GENOMIC DNA]</scope>
    <source>
        <strain evidence="3 4">KR</strain>
    </source>
</reference>
<evidence type="ECO:0000313" key="3">
    <source>
        <dbReference type="EMBL" id="PAK75167.1"/>
    </source>
</evidence>
<sequence>MAPDINSMLSLVGGGVGHSPLFSFLRLHHDSIVAKAAGDRMNWEKLCQWFAQAGLTNVHGEIPTKDCARKTWYRVRKTISAATKKLAAVDNSKRVALEAQRVEALENKKALESDREALKIAMLKADEGVQERRLAASRGRSQSVLFPDMAAPQTAPHSDTHNTPNMSAPPSVTIGQVATHFTMKKQAPRYGDARNTPLPAPYVGPRPEGMPENLPLEALMPLSATGRRPDGNIDFEQMPGLPRRSFYETDREWALDCMPMLEAIPHATRTNVIKAMISWMQMKLGNGYRSK</sequence>
<name>A0A269XP82_9PROT</name>
<evidence type="ECO:0000313" key="4">
    <source>
        <dbReference type="Proteomes" id="UP000216151"/>
    </source>
</evidence>
<evidence type="ECO:0000256" key="2">
    <source>
        <dbReference type="SAM" id="MobiDB-lite"/>
    </source>
</evidence>
<dbReference type="OrthoDB" id="7218392at2"/>
<dbReference type="Proteomes" id="UP000216151">
    <property type="component" value="Unassembled WGS sequence"/>
</dbReference>
<protein>
    <submittedName>
        <fullName evidence="3">Uncharacterized protein</fullName>
    </submittedName>
</protein>
<dbReference type="EMBL" id="NCXK01000059">
    <property type="protein sequence ID" value="PAK75167.1"/>
    <property type="molecule type" value="Genomic_DNA"/>
</dbReference>
<feature type="region of interest" description="Disordered" evidence="2">
    <location>
        <begin position="150"/>
        <end position="169"/>
    </location>
</feature>
<keyword evidence="4" id="KW-1185">Reference proteome</keyword>
<gene>
    <name evidence="3" type="ORF">B8X00_13625</name>
</gene>
<proteinExistence type="predicted"/>
<dbReference type="AlphaFoldDB" id="A0A269XP82"/>
<comment type="caution">
    <text evidence="3">The sequence shown here is derived from an EMBL/GenBank/DDBJ whole genome shotgun (WGS) entry which is preliminary data.</text>
</comment>
<evidence type="ECO:0000256" key="1">
    <source>
        <dbReference type="SAM" id="Coils"/>
    </source>
</evidence>